<dbReference type="PANTHER" id="PTHR30069:SF28">
    <property type="entry name" value="TONB-DEPENDENT RECEPTOR YNCD-RELATED"/>
    <property type="match status" value="1"/>
</dbReference>
<dbReference type="InterPro" id="IPR036942">
    <property type="entry name" value="Beta-barrel_TonB_sf"/>
</dbReference>
<evidence type="ECO:0000313" key="14">
    <source>
        <dbReference type="Proteomes" id="UP000673975"/>
    </source>
</evidence>
<evidence type="ECO:0000259" key="12">
    <source>
        <dbReference type="Pfam" id="PF07715"/>
    </source>
</evidence>
<dbReference type="GO" id="GO:0044718">
    <property type="term" value="P:siderophore transmembrane transport"/>
    <property type="evidence" value="ECO:0007669"/>
    <property type="project" value="TreeGrafter"/>
</dbReference>
<dbReference type="Pfam" id="PF00593">
    <property type="entry name" value="TonB_dep_Rec_b-barrel"/>
    <property type="match status" value="1"/>
</dbReference>
<keyword evidence="10" id="KW-0732">Signal</keyword>
<keyword evidence="13" id="KW-0675">Receptor</keyword>
<dbReference type="InterPro" id="IPR037066">
    <property type="entry name" value="Plug_dom_sf"/>
</dbReference>
<feature type="domain" description="TonB-dependent receptor-like beta-barrel" evidence="11">
    <location>
        <begin position="229"/>
        <end position="645"/>
    </location>
</feature>
<dbReference type="Gene3D" id="2.170.130.10">
    <property type="entry name" value="TonB-dependent receptor, plug domain"/>
    <property type="match status" value="1"/>
</dbReference>
<dbReference type="PROSITE" id="PS52016">
    <property type="entry name" value="TONB_DEPENDENT_REC_3"/>
    <property type="match status" value="1"/>
</dbReference>
<evidence type="ECO:0000313" key="13">
    <source>
        <dbReference type="EMBL" id="MBP3193647.1"/>
    </source>
</evidence>
<evidence type="ECO:0000256" key="4">
    <source>
        <dbReference type="ARBA" id="ARBA00022692"/>
    </source>
</evidence>
<evidence type="ECO:0000256" key="10">
    <source>
        <dbReference type="SAM" id="SignalP"/>
    </source>
</evidence>
<name>A0A8J7RVD3_9BACT</name>
<dbReference type="GO" id="GO:0015344">
    <property type="term" value="F:siderophore uptake transmembrane transporter activity"/>
    <property type="evidence" value="ECO:0007669"/>
    <property type="project" value="TreeGrafter"/>
</dbReference>
<keyword evidence="6 8" id="KW-0472">Membrane</keyword>
<feature type="chain" id="PRO_5035322820" evidence="10">
    <location>
        <begin position="21"/>
        <end position="689"/>
    </location>
</feature>
<evidence type="ECO:0000256" key="1">
    <source>
        <dbReference type="ARBA" id="ARBA00004571"/>
    </source>
</evidence>
<feature type="domain" description="TonB-dependent receptor plug" evidence="12">
    <location>
        <begin position="53"/>
        <end position="164"/>
    </location>
</feature>
<dbReference type="InterPro" id="IPR000531">
    <property type="entry name" value="Beta-barrel_TonB"/>
</dbReference>
<dbReference type="InterPro" id="IPR012910">
    <property type="entry name" value="Plug_dom"/>
</dbReference>
<accession>A0A8J7RVD3</accession>
<keyword evidence="4 8" id="KW-0812">Transmembrane</keyword>
<keyword evidence="14" id="KW-1185">Reference proteome</keyword>
<dbReference type="GO" id="GO:0009279">
    <property type="term" value="C:cell outer membrane"/>
    <property type="evidence" value="ECO:0007669"/>
    <property type="project" value="UniProtKB-SubCell"/>
</dbReference>
<comment type="caution">
    <text evidence="13">The sequence shown here is derived from an EMBL/GenBank/DDBJ whole genome shotgun (WGS) entry which is preliminary data.</text>
</comment>
<dbReference type="EMBL" id="JAFIDN010000012">
    <property type="protein sequence ID" value="MBP3193647.1"/>
    <property type="molecule type" value="Genomic_DNA"/>
</dbReference>
<evidence type="ECO:0000256" key="9">
    <source>
        <dbReference type="RuleBase" id="RU003357"/>
    </source>
</evidence>
<evidence type="ECO:0000256" key="5">
    <source>
        <dbReference type="ARBA" id="ARBA00023077"/>
    </source>
</evidence>
<feature type="signal peptide" evidence="10">
    <location>
        <begin position="1"/>
        <end position="20"/>
    </location>
</feature>
<dbReference type="PANTHER" id="PTHR30069">
    <property type="entry name" value="TONB-DEPENDENT OUTER MEMBRANE RECEPTOR"/>
    <property type="match status" value="1"/>
</dbReference>
<dbReference type="Gene3D" id="2.40.170.20">
    <property type="entry name" value="TonB-dependent receptor, beta-barrel domain"/>
    <property type="match status" value="1"/>
</dbReference>
<dbReference type="RefSeq" id="WP_210513102.1">
    <property type="nucleotide sequence ID" value="NZ_JAFIDN010000012.1"/>
</dbReference>
<dbReference type="Pfam" id="PF07715">
    <property type="entry name" value="Plug"/>
    <property type="match status" value="1"/>
</dbReference>
<evidence type="ECO:0000256" key="8">
    <source>
        <dbReference type="PROSITE-ProRule" id="PRU01360"/>
    </source>
</evidence>
<organism evidence="13 14">
    <name type="scientific">Natronogracilivirga saccharolytica</name>
    <dbReference type="NCBI Taxonomy" id="2812953"/>
    <lineage>
        <taxon>Bacteria</taxon>
        <taxon>Pseudomonadati</taxon>
        <taxon>Balneolota</taxon>
        <taxon>Balneolia</taxon>
        <taxon>Balneolales</taxon>
        <taxon>Cyclonatronaceae</taxon>
        <taxon>Natronogracilivirga</taxon>
    </lineage>
</organism>
<gene>
    <name evidence="13" type="ORF">NATSA_13300</name>
</gene>
<evidence type="ECO:0000256" key="2">
    <source>
        <dbReference type="ARBA" id="ARBA00022448"/>
    </source>
</evidence>
<evidence type="ECO:0000256" key="6">
    <source>
        <dbReference type="ARBA" id="ARBA00023136"/>
    </source>
</evidence>
<dbReference type="AlphaFoldDB" id="A0A8J7RVD3"/>
<comment type="subcellular location">
    <subcellularLocation>
        <location evidence="1 8">Cell outer membrane</location>
        <topology evidence="1 8">Multi-pass membrane protein</topology>
    </subcellularLocation>
</comment>
<evidence type="ECO:0000256" key="7">
    <source>
        <dbReference type="ARBA" id="ARBA00023237"/>
    </source>
</evidence>
<comment type="similarity">
    <text evidence="8 9">Belongs to the TonB-dependent receptor family.</text>
</comment>
<protein>
    <submittedName>
        <fullName evidence="13">TonB-dependent receptor</fullName>
    </submittedName>
</protein>
<dbReference type="CDD" id="cd01347">
    <property type="entry name" value="ligand_gated_channel"/>
    <property type="match status" value="1"/>
</dbReference>
<evidence type="ECO:0000256" key="3">
    <source>
        <dbReference type="ARBA" id="ARBA00022452"/>
    </source>
</evidence>
<reference evidence="13" key="1">
    <citation type="submission" date="2021-02" db="EMBL/GenBank/DDBJ databases">
        <title>Natronogracilivirga saccharolytica gen. nov. sp. nov. a new anaerobic, haloalkiliphilic carbohydrate-fermenting bacterium from soda lake and proposing of Cyclonatronumiaceae fam. nov. in the phylum Balneolaeota.</title>
        <authorList>
            <person name="Zhilina T.N."/>
            <person name="Sorokin D.Y."/>
            <person name="Zavarzina D.G."/>
            <person name="Toshchakov S.V."/>
            <person name="Kublanov I.V."/>
        </authorList>
    </citation>
    <scope>NUCLEOTIDE SEQUENCE</scope>
    <source>
        <strain evidence="13">Z-1702</strain>
    </source>
</reference>
<dbReference type="InterPro" id="IPR039426">
    <property type="entry name" value="TonB-dep_rcpt-like"/>
</dbReference>
<keyword evidence="7 8" id="KW-0998">Cell outer membrane</keyword>
<keyword evidence="2 8" id="KW-0813">Transport</keyword>
<keyword evidence="3 8" id="KW-1134">Transmembrane beta strand</keyword>
<evidence type="ECO:0000259" key="11">
    <source>
        <dbReference type="Pfam" id="PF00593"/>
    </source>
</evidence>
<sequence length="689" mass="76867">MLFRYVLSLVLMLAFTIQTAHVSAQNAFPEPDTLQYELSEIEIQASRDIETESSAPFSVSVMTRTLESQLSEPGFSLDQVVQDVPGLWINDRQNYALGERVSIRGMGWRTAFGVRGIYVLMDDIPLTVPDGQTVMDVLDPAMIRQAEVLRGPSSSFWGNASGGTMVISTRPATYETGLNVRTYGGAHNTYSAQVSGTHQEGPRGYNLNVSYLNRDGYRDHSSHTALRMTGHMHWQLQDDRDLQISGAFVDAPDTRHPGSLSREDLDDDRQQAAGLFENASAGKIWRQGQLGMTLRSVSRIGQVQGTVYGLARSLHNPLPFADIEVDRLTGGTRLSVTNEFRFLRWGVGMDAAIQSDDRRNYDYVDMDQFERGDIVIDQQETVINGALFGRVGTNWDHFNISGGMRFDAIRFDNDDRLQTGGEDVSGDRTFTSVSPSVGLSWKSAPGLAYVNYGTSFETPTTTELVNRPDMTGGFNPDIEPERSRSLEAGFRGGWSPLQLRYDVAVFRMNVRDQLVSFRTEEGGDRDFYRNAGKTRHDGVEISARWHPAGWISLSGSYNWSHFTFRESVDTEQVTFVSGNRLPGIPEHRLVTGLSLTPRDFRIDLTAEFLDSYYVDNANTEKNPGYEVVHAKLSHNGLPLAENLSIQPFIKINNVTDVRYNSSVSINANAGRYYEPAPGRSVYAGFSLRL</sequence>
<keyword evidence="5 9" id="KW-0798">TonB box</keyword>
<dbReference type="SUPFAM" id="SSF56935">
    <property type="entry name" value="Porins"/>
    <property type="match status" value="1"/>
</dbReference>
<proteinExistence type="inferred from homology"/>
<dbReference type="Proteomes" id="UP000673975">
    <property type="component" value="Unassembled WGS sequence"/>
</dbReference>